<evidence type="ECO:0000313" key="2">
    <source>
        <dbReference type="Proteomes" id="UP000612362"/>
    </source>
</evidence>
<sequence length="138" mass="15265">MDLTQRSSGKQSTLIIFDGSCDFCTAIVTIIQRCDWRGIFSFTPFQQPDLPESYGLTVPQCEQTVWIAMPDGHKFAGAHAVSSILDGLIILPIFTTLYRLPPLAKLADALYAWIARNRSHFPGVTPYCQRPGARCGDA</sequence>
<dbReference type="Pfam" id="PF04134">
    <property type="entry name" value="DCC1-like"/>
    <property type="match status" value="1"/>
</dbReference>
<evidence type="ECO:0008006" key="3">
    <source>
        <dbReference type="Google" id="ProtNLM"/>
    </source>
</evidence>
<dbReference type="AlphaFoldDB" id="A0A8J3I3K2"/>
<dbReference type="RefSeq" id="WP_220194701.1">
    <property type="nucleotide sequence ID" value="NZ_BNJF01000001.1"/>
</dbReference>
<keyword evidence="2" id="KW-1185">Reference proteome</keyword>
<dbReference type="EMBL" id="BNJF01000001">
    <property type="protein sequence ID" value="GHO45363.1"/>
    <property type="molecule type" value="Genomic_DNA"/>
</dbReference>
<proteinExistence type="predicted"/>
<organism evidence="1 2">
    <name type="scientific">Ktedonospora formicarum</name>
    <dbReference type="NCBI Taxonomy" id="2778364"/>
    <lineage>
        <taxon>Bacteria</taxon>
        <taxon>Bacillati</taxon>
        <taxon>Chloroflexota</taxon>
        <taxon>Ktedonobacteria</taxon>
        <taxon>Ktedonobacterales</taxon>
        <taxon>Ktedonobacteraceae</taxon>
        <taxon>Ktedonospora</taxon>
    </lineage>
</organism>
<comment type="caution">
    <text evidence="1">The sequence shown here is derived from an EMBL/GenBank/DDBJ whole genome shotgun (WGS) entry which is preliminary data.</text>
</comment>
<name>A0A8J3I3K2_9CHLR</name>
<dbReference type="GO" id="GO:0015035">
    <property type="term" value="F:protein-disulfide reductase activity"/>
    <property type="evidence" value="ECO:0007669"/>
    <property type="project" value="InterPro"/>
</dbReference>
<gene>
    <name evidence="1" type="ORF">KSX_35260</name>
</gene>
<reference evidence="1" key="1">
    <citation type="submission" date="2020-10" db="EMBL/GenBank/DDBJ databases">
        <title>Taxonomic study of unclassified bacteria belonging to the class Ktedonobacteria.</title>
        <authorList>
            <person name="Yabe S."/>
            <person name="Wang C.M."/>
            <person name="Zheng Y."/>
            <person name="Sakai Y."/>
            <person name="Cavaletti L."/>
            <person name="Monciardini P."/>
            <person name="Donadio S."/>
        </authorList>
    </citation>
    <scope>NUCLEOTIDE SEQUENCE</scope>
    <source>
        <strain evidence="1">SOSP1-1</strain>
    </source>
</reference>
<evidence type="ECO:0000313" key="1">
    <source>
        <dbReference type="EMBL" id="GHO45363.1"/>
    </source>
</evidence>
<accession>A0A8J3I3K2</accession>
<protein>
    <recommendedName>
        <fullName evidence="3">DUF393 domain-containing protein</fullName>
    </recommendedName>
</protein>
<dbReference type="Proteomes" id="UP000612362">
    <property type="component" value="Unassembled WGS sequence"/>
</dbReference>
<dbReference type="InterPro" id="IPR007263">
    <property type="entry name" value="DCC1-like"/>
</dbReference>